<keyword evidence="1" id="KW-0732">Signal</keyword>
<dbReference type="InterPro" id="IPR016087">
    <property type="entry name" value="Chalcone_isomerase"/>
</dbReference>
<feature type="chain" id="PRO_5037662981" evidence="1">
    <location>
        <begin position="37"/>
        <end position="208"/>
    </location>
</feature>
<reference evidence="3" key="1">
    <citation type="submission" date="2021-03" db="EMBL/GenBank/DDBJ databases">
        <title>Ottowia sp. 27C isolated from the cloaca of a Giant Asian pond turtle (Heosemys grandis).</title>
        <authorList>
            <person name="Spergser J."/>
            <person name="Busse H.-J."/>
        </authorList>
    </citation>
    <scope>NUCLEOTIDE SEQUENCE</scope>
    <source>
        <strain evidence="3">27C</strain>
    </source>
</reference>
<dbReference type="InterPro" id="IPR016088">
    <property type="entry name" value="Chalcone_isomerase_3-sand"/>
</dbReference>
<protein>
    <submittedName>
        <fullName evidence="3">Chalcone isomerase family protein</fullName>
    </submittedName>
</protein>
<dbReference type="RefSeq" id="WP_208008777.1">
    <property type="nucleotide sequence ID" value="NZ_CP071796.1"/>
</dbReference>
<dbReference type="GO" id="GO:0016872">
    <property type="term" value="F:intramolecular lyase activity"/>
    <property type="evidence" value="ECO:0007669"/>
    <property type="project" value="InterPro"/>
</dbReference>
<dbReference type="Gene3D" id="3.50.70.10">
    <property type="match status" value="1"/>
</dbReference>
<accession>A0A975CF14</accession>
<keyword evidence="4" id="KW-1185">Reference proteome</keyword>
<sequence length="208" mass="22514">MTTRKAPRPWRPSVRPLVAAAALFCAALVLPTPVLAVDVAGVQFPDQVNVAGKPLRLNGAGVRYKAVFKVYAAGLYVPVKTASAAEATATDAPKRLSITMLRDIESAELGKMFSRGMEENAARGSMTRLLPGIMRMSQIFSDHKKLSAGESFQVDWVPGTGAVLIIKGQAVSEPFREPEFFQTLMDIWLGAKPADWKLKEALLGKEST</sequence>
<feature type="signal peptide" evidence="1">
    <location>
        <begin position="1"/>
        <end position="36"/>
    </location>
</feature>
<evidence type="ECO:0000259" key="2">
    <source>
        <dbReference type="Pfam" id="PF16036"/>
    </source>
</evidence>
<dbReference type="EMBL" id="CP071796">
    <property type="protein sequence ID" value="QTD45025.1"/>
    <property type="molecule type" value="Genomic_DNA"/>
</dbReference>
<proteinExistence type="predicted"/>
<dbReference type="Proteomes" id="UP000663903">
    <property type="component" value="Chromosome"/>
</dbReference>
<organism evidence="3 4">
    <name type="scientific">Ottowia testudinis</name>
    <dbReference type="NCBI Taxonomy" id="2816950"/>
    <lineage>
        <taxon>Bacteria</taxon>
        <taxon>Pseudomonadati</taxon>
        <taxon>Pseudomonadota</taxon>
        <taxon>Betaproteobacteria</taxon>
        <taxon>Burkholderiales</taxon>
        <taxon>Comamonadaceae</taxon>
        <taxon>Ottowia</taxon>
    </lineage>
</organism>
<dbReference type="InterPro" id="IPR036298">
    <property type="entry name" value="Chalcone_isomerase_sf"/>
</dbReference>
<feature type="domain" description="Chalcone isomerase" evidence="2">
    <location>
        <begin position="36"/>
        <end position="204"/>
    </location>
</feature>
<evidence type="ECO:0000313" key="3">
    <source>
        <dbReference type="EMBL" id="QTD45025.1"/>
    </source>
</evidence>
<dbReference type="KEGG" id="otd:J1M35_18635"/>
<gene>
    <name evidence="3" type="ORF">J1M35_18635</name>
</gene>
<dbReference type="SUPFAM" id="SSF54626">
    <property type="entry name" value="Chalcone isomerase"/>
    <property type="match status" value="1"/>
</dbReference>
<dbReference type="Pfam" id="PF16036">
    <property type="entry name" value="Chalcone_3"/>
    <property type="match status" value="1"/>
</dbReference>
<name>A0A975CF14_9BURK</name>
<keyword evidence="3" id="KW-0413">Isomerase</keyword>
<evidence type="ECO:0000256" key="1">
    <source>
        <dbReference type="SAM" id="SignalP"/>
    </source>
</evidence>
<dbReference type="AlphaFoldDB" id="A0A975CF14"/>
<evidence type="ECO:0000313" key="4">
    <source>
        <dbReference type="Proteomes" id="UP000663903"/>
    </source>
</evidence>